<dbReference type="Proteomes" id="UP000050509">
    <property type="component" value="Unassembled WGS sequence"/>
</dbReference>
<accession>A0A0P9F0C3</accession>
<feature type="transmembrane region" description="Helical" evidence="1">
    <location>
        <begin position="48"/>
        <end position="69"/>
    </location>
</feature>
<evidence type="ECO:0000313" key="2">
    <source>
        <dbReference type="EMBL" id="KPV49742.1"/>
    </source>
</evidence>
<dbReference type="AlphaFoldDB" id="A0A0P9F0C3"/>
<keyword evidence="1" id="KW-0812">Transmembrane</keyword>
<sequence>MKNRALAIGLFALLALAEIGDLAGLIVTLGDPAPAAAQLGISPRAETIRAIILLAFALIIALNSAIALLGALLRHALMVQFGALMAGVGLVLYGLYQIGSALFQHGQLLYAGVGAIYLGLAALAFRFARSGAPRAAPAQPKPEAG</sequence>
<reference evidence="2 3" key="1">
    <citation type="submission" date="2015-09" db="EMBL/GenBank/DDBJ databases">
        <title>Draft genome sequence of Kouleothrix aurantiaca JCM 19913.</title>
        <authorList>
            <person name="Hemp J."/>
        </authorList>
    </citation>
    <scope>NUCLEOTIDE SEQUENCE [LARGE SCALE GENOMIC DNA]</scope>
    <source>
        <strain evidence="2 3">COM-B</strain>
    </source>
</reference>
<keyword evidence="3" id="KW-1185">Reference proteome</keyword>
<evidence type="ECO:0000313" key="3">
    <source>
        <dbReference type="Proteomes" id="UP000050509"/>
    </source>
</evidence>
<gene>
    <name evidence="2" type="ORF">SE17_30885</name>
</gene>
<name>A0A0P9F0C3_9CHLR</name>
<dbReference type="EMBL" id="LJCR01001776">
    <property type="protein sequence ID" value="KPV49742.1"/>
    <property type="molecule type" value="Genomic_DNA"/>
</dbReference>
<keyword evidence="1" id="KW-1133">Transmembrane helix</keyword>
<organism evidence="2 3">
    <name type="scientific">Kouleothrix aurantiaca</name>
    <dbReference type="NCBI Taxonomy" id="186479"/>
    <lineage>
        <taxon>Bacteria</taxon>
        <taxon>Bacillati</taxon>
        <taxon>Chloroflexota</taxon>
        <taxon>Chloroflexia</taxon>
        <taxon>Chloroflexales</taxon>
        <taxon>Roseiflexineae</taxon>
        <taxon>Roseiflexaceae</taxon>
        <taxon>Kouleothrix</taxon>
    </lineage>
</organism>
<comment type="caution">
    <text evidence="2">The sequence shown here is derived from an EMBL/GenBank/DDBJ whole genome shotgun (WGS) entry which is preliminary data.</text>
</comment>
<feature type="transmembrane region" description="Helical" evidence="1">
    <location>
        <begin position="108"/>
        <end position="128"/>
    </location>
</feature>
<evidence type="ECO:0000256" key="1">
    <source>
        <dbReference type="SAM" id="Phobius"/>
    </source>
</evidence>
<feature type="transmembrane region" description="Helical" evidence="1">
    <location>
        <begin position="76"/>
        <end position="96"/>
    </location>
</feature>
<proteinExistence type="predicted"/>
<protein>
    <submittedName>
        <fullName evidence="2">Uncharacterized protein</fullName>
    </submittedName>
</protein>
<keyword evidence="1" id="KW-0472">Membrane</keyword>